<proteinExistence type="inferred from homology"/>
<comment type="subcellular location">
    <subcellularLocation>
        <location evidence="1 7">Nucleus</location>
    </subcellularLocation>
</comment>
<evidence type="ECO:0000313" key="8">
    <source>
        <dbReference type="EMBL" id="KAG8035624.1"/>
    </source>
</evidence>
<keyword evidence="6 7" id="KW-0539">Nucleus</keyword>
<dbReference type="OrthoDB" id="199717at2759"/>
<dbReference type="GO" id="GO:0071013">
    <property type="term" value="C:catalytic step 2 spliceosome"/>
    <property type="evidence" value="ECO:0007669"/>
    <property type="project" value="TreeGrafter"/>
</dbReference>
<comment type="function">
    <text evidence="7">Involved in pre-mRNA splicing.</text>
</comment>
<evidence type="ECO:0000256" key="6">
    <source>
        <dbReference type="ARBA" id="ARBA00023242"/>
    </source>
</evidence>
<gene>
    <name evidence="8" type="ORF">G9C98_001052</name>
</gene>
<dbReference type="Pfam" id="PF08231">
    <property type="entry name" value="SYF2"/>
    <property type="match status" value="1"/>
</dbReference>
<comment type="caution">
    <text evidence="8">The sequence shown here is derived from an EMBL/GenBank/DDBJ whole genome shotgun (WGS) entry which is preliminary data.</text>
</comment>
<keyword evidence="9" id="KW-1185">Reference proteome</keyword>
<keyword evidence="3 7" id="KW-0507">mRNA processing</keyword>
<dbReference type="PANTHER" id="PTHR13264:SF5">
    <property type="entry name" value="PRE-MRNA-SPLICING FACTOR SYF2"/>
    <property type="match status" value="1"/>
</dbReference>
<evidence type="ECO:0000256" key="5">
    <source>
        <dbReference type="ARBA" id="ARBA00023187"/>
    </source>
</evidence>
<dbReference type="GO" id="GO:0000974">
    <property type="term" value="C:Prp19 complex"/>
    <property type="evidence" value="ECO:0007669"/>
    <property type="project" value="TreeGrafter"/>
</dbReference>
<evidence type="ECO:0000256" key="7">
    <source>
        <dbReference type="RuleBase" id="RU367148"/>
    </source>
</evidence>
<dbReference type="GO" id="GO:0071014">
    <property type="term" value="C:post-mRNA release spliceosomal complex"/>
    <property type="evidence" value="ECO:0007669"/>
    <property type="project" value="TreeGrafter"/>
</dbReference>
<dbReference type="EMBL" id="JAAOIC020000054">
    <property type="protein sequence ID" value="KAG8035624.1"/>
    <property type="molecule type" value="Genomic_DNA"/>
</dbReference>
<dbReference type="PANTHER" id="PTHR13264">
    <property type="entry name" value="GCIP-INTERACTING PROTEIN P29"/>
    <property type="match status" value="1"/>
</dbReference>
<reference evidence="8" key="2">
    <citation type="submission" date="2021-04" db="EMBL/GenBank/DDBJ databases">
        <title>Genome-wide patterns of bracovirus chromosomal integration into multiple host tissues during parasitism.</title>
        <authorList>
            <person name="Chebbi M.A.C."/>
        </authorList>
    </citation>
    <scope>NUCLEOTIDE SEQUENCE</scope>
    <source>
        <tissue evidence="8">Whole body</tissue>
    </source>
</reference>
<protein>
    <recommendedName>
        <fullName evidence="7">Pre-mRNA-splicing factor SYF2</fullName>
    </recommendedName>
</protein>
<evidence type="ECO:0000313" key="9">
    <source>
        <dbReference type="Proteomes" id="UP000729913"/>
    </source>
</evidence>
<evidence type="ECO:0000256" key="4">
    <source>
        <dbReference type="ARBA" id="ARBA00022728"/>
    </source>
</evidence>
<dbReference type="GO" id="GO:0000398">
    <property type="term" value="P:mRNA splicing, via spliceosome"/>
    <property type="evidence" value="ECO:0007669"/>
    <property type="project" value="UniProtKB-UniRule"/>
</dbReference>
<evidence type="ECO:0000256" key="1">
    <source>
        <dbReference type="ARBA" id="ARBA00004123"/>
    </source>
</evidence>
<sequence>MTEESKNTRLSLEDRMKKLGRLHKMRNEARLLNHKEVVEEDKRKNLPSNWEARKRQAEWILQDEEARQKAKEQGLDYDRQKLLSIDAIEAERLDRKKKKKNPDLGFADFEQTTVRQYTRLVKNLKPNMENYEKAKEKLGPAFYGDRNTILHGLHEDKKEAIDKMVEDLGKQIAKREKYSRRRTHNDDADIDYINERNAKFNNKLERFYGEHTRETKLNLERGTAI</sequence>
<dbReference type="AlphaFoldDB" id="A0A8J5R297"/>
<dbReference type="Proteomes" id="UP000729913">
    <property type="component" value="Unassembled WGS sequence"/>
</dbReference>
<name>A0A8J5R297_9HYME</name>
<keyword evidence="4 7" id="KW-0747">Spliceosome</keyword>
<reference evidence="8" key="1">
    <citation type="submission" date="2020-03" db="EMBL/GenBank/DDBJ databases">
        <authorList>
            <person name="Chebbi M.A."/>
            <person name="Drezen J.M."/>
        </authorList>
    </citation>
    <scope>NUCLEOTIDE SEQUENCE</scope>
    <source>
        <tissue evidence="8">Whole body</tissue>
    </source>
</reference>
<keyword evidence="5 7" id="KW-0508">mRNA splicing</keyword>
<comment type="similarity">
    <text evidence="2 7">Belongs to the SYF2 family.</text>
</comment>
<dbReference type="InterPro" id="IPR013260">
    <property type="entry name" value="mRNA_splic_SYF2"/>
</dbReference>
<evidence type="ECO:0000256" key="2">
    <source>
        <dbReference type="ARBA" id="ARBA00010028"/>
    </source>
</evidence>
<accession>A0A8J5R297</accession>
<organism evidence="8 9">
    <name type="scientific">Cotesia typhae</name>
    <dbReference type="NCBI Taxonomy" id="2053667"/>
    <lineage>
        <taxon>Eukaryota</taxon>
        <taxon>Metazoa</taxon>
        <taxon>Ecdysozoa</taxon>
        <taxon>Arthropoda</taxon>
        <taxon>Hexapoda</taxon>
        <taxon>Insecta</taxon>
        <taxon>Pterygota</taxon>
        <taxon>Neoptera</taxon>
        <taxon>Endopterygota</taxon>
        <taxon>Hymenoptera</taxon>
        <taxon>Apocrita</taxon>
        <taxon>Ichneumonoidea</taxon>
        <taxon>Braconidae</taxon>
        <taxon>Microgastrinae</taxon>
        <taxon>Cotesia</taxon>
    </lineage>
</organism>
<comment type="subunit">
    <text evidence="7">May be part of a spliceosome complex.</text>
</comment>
<evidence type="ECO:0000256" key="3">
    <source>
        <dbReference type="ARBA" id="ARBA00022664"/>
    </source>
</evidence>